<name>A0ACD3VII5_9BRAD</name>
<protein>
    <submittedName>
        <fullName evidence="1">Class I SAM-dependent methyltransferase</fullName>
    </submittedName>
</protein>
<gene>
    <name evidence="1" type="ORF">J4P68_0016320</name>
</gene>
<proteinExistence type="predicted"/>
<dbReference type="Proteomes" id="UP000692816">
    <property type="component" value="Chromosome"/>
</dbReference>
<organism evidence="1 2">
    <name type="scientific">Bradyrhizobium quebecense</name>
    <dbReference type="NCBI Taxonomy" id="2748629"/>
    <lineage>
        <taxon>Bacteria</taxon>
        <taxon>Pseudomonadati</taxon>
        <taxon>Pseudomonadota</taxon>
        <taxon>Alphaproteobacteria</taxon>
        <taxon>Hyphomicrobiales</taxon>
        <taxon>Nitrobacteraceae</taxon>
        <taxon>Bradyrhizobium</taxon>
    </lineage>
</organism>
<keyword evidence="1" id="KW-0489">Methyltransferase</keyword>
<reference evidence="1 2" key="1">
    <citation type="journal article" date="2021" name="Int. J. Syst. Evol. Microbiol.">
        <title>Bradyrhizobium septentrionale sp. nov. (sv. septentrionale) and Bradyrhizobium quebecense sp. nov. (sv. septentrionale) associated with legumes native to Canada possess rearranged symbiosis genes and numerous insertion sequences.</title>
        <authorList>
            <person name="Bromfield E.S.P."/>
            <person name="Cloutier S."/>
        </authorList>
    </citation>
    <scope>NUCLEOTIDE SEQUENCE [LARGE SCALE GENOMIC DNA]</scope>
    <source>
        <strain evidence="1 2">12S5</strain>
    </source>
</reference>
<dbReference type="EMBL" id="CP088282">
    <property type="protein sequence ID" value="UGY06199.1"/>
    <property type="molecule type" value="Genomic_DNA"/>
</dbReference>
<keyword evidence="2" id="KW-1185">Reference proteome</keyword>
<evidence type="ECO:0000313" key="1">
    <source>
        <dbReference type="EMBL" id="UGY06199.1"/>
    </source>
</evidence>
<keyword evidence="1" id="KW-0808">Transferase</keyword>
<accession>A0ACD3VII5</accession>
<evidence type="ECO:0000313" key="2">
    <source>
        <dbReference type="Proteomes" id="UP000692816"/>
    </source>
</evidence>
<sequence length="276" mass="29304">MQPSEQAKPLPFNDPAHWDKMVATYEAQSQPFTTHFAEAAVAMLPIGPSSKVLDVATGTGAAALAAARRGADVTAIDFSAGMVARVRAHDVANIAARQMDGQALDLPDAAFDAAVSVFGVMLFPDWRAGLREMARVTRSGGSAAIAVWKSADGAAVYLRLSQIIRRLYPDNVTPMPCTGLAELADPGRLSAAVVAAGFSDPVVAEITHDFKLHVANPADVDKLFEFMPHWSGLDAEQSAAVARAFRSEIERGRVGDTFAIPSTALIATALRRQRHA</sequence>